<sequence length="202" mass="22201">QSGLFSAVSTTFITSMQSYLTADPTATTNVLLMQLIQMANSTAFPGQNLDLPSWDGPGSRVIWIQSLIYASLSASLLAALGAVLGKQWLGHYRRRGIGTVDERAIRRQQKLNGLEAWHFHAVLEVLPVLLQISLLLFGVALSAFVWTEQSTIGIVVIGATAFGILFYITITIASLMSRDCPFQTPASTTIIIFRETFRRPLR</sequence>
<feature type="non-terminal residue" evidence="1">
    <location>
        <position position="1"/>
    </location>
</feature>
<protein>
    <submittedName>
        <fullName evidence="1">Uncharacterized protein</fullName>
    </submittedName>
</protein>
<keyword evidence="2" id="KW-1185">Reference proteome</keyword>
<evidence type="ECO:0000313" key="1">
    <source>
        <dbReference type="EMBL" id="KAH7922750.1"/>
    </source>
</evidence>
<name>A0ACB8BAM7_9AGAM</name>
<organism evidence="1 2">
    <name type="scientific">Leucogyrophana mollusca</name>
    <dbReference type="NCBI Taxonomy" id="85980"/>
    <lineage>
        <taxon>Eukaryota</taxon>
        <taxon>Fungi</taxon>
        <taxon>Dikarya</taxon>
        <taxon>Basidiomycota</taxon>
        <taxon>Agaricomycotina</taxon>
        <taxon>Agaricomycetes</taxon>
        <taxon>Agaricomycetidae</taxon>
        <taxon>Boletales</taxon>
        <taxon>Boletales incertae sedis</taxon>
        <taxon>Leucogyrophana</taxon>
    </lineage>
</organism>
<evidence type="ECO:0000313" key="2">
    <source>
        <dbReference type="Proteomes" id="UP000790709"/>
    </source>
</evidence>
<dbReference type="Proteomes" id="UP000790709">
    <property type="component" value="Unassembled WGS sequence"/>
</dbReference>
<accession>A0ACB8BAM7</accession>
<reference evidence="1" key="1">
    <citation type="journal article" date="2021" name="New Phytol.">
        <title>Evolutionary innovations through gain and loss of genes in the ectomycorrhizal Boletales.</title>
        <authorList>
            <person name="Wu G."/>
            <person name="Miyauchi S."/>
            <person name="Morin E."/>
            <person name="Kuo A."/>
            <person name="Drula E."/>
            <person name="Varga T."/>
            <person name="Kohler A."/>
            <person name="Feng B."/>
            <person name="Cao Y."/>
            <person name="Lipzen A."/>
            <person name="Daum C."/>
            <person name="Hundley H."/>
            <person name="Pangilinan J."/>
            <person name="Johnson J."/>
            <person name="Barry K."/>
            <person name="LaButti K."/>
            <person name="Ng V."/>
            <person name="Ahrendt S."/>
            <person name="Min B."/>
            <person name="Choi I.G."/>
            <person name="Park H."/>
            <person name="Plett J.M."/>
            <person name="Magnuson J."/>
            <person name="Spatafora J.W."/>
            <person name="Nagy L.G."/>
            <person name="Henrissat B."/>
            <person name="Grigoriev I.V."/>
            <person name="Yang Z.L."/>
            <person name="Xu J."/>
            <person name="Martin F.M."/>
        </authorList>
    </citation>
    <scope>NUCLEOTIDE SEQUENCE</scope>
    <source>
        <strain evidence="1">KUC20120723A-06</strain>
    </source>
</reference>
<gene>
    <name evidence="1" type="ORF">BV22DRAFT_987027</name>
</gene>
<dbReference type="EMBL" id="MU266473">
    <property type="protein sequence ID" value="KAH7922750.1"/>
    <property type="molecule type" value="Genomic_DNA"/>
</dbReference>
<comment type="caution">
    <text evidence="1">The sequence shown here is derived from an EMBL/GenBank/DDBJ whole genome shotgun (WGS) entry which is preliminary data.</text>
</comment>
<proteinExistence type="predicted"/>
<feature type="non-terminal residue" evidence="1">
    <location>
        <position position="202"/>
    </location>
</feature>